<dbReference type="RefSeq" id="WP_047221121.1">
    <property type="nucleotide sequence ID" value="NZ_JWIO01000001.1"/>
</dbReference>
<proteinExistence type="predicted"/>
<accession>A0ABR5F8G9</accession>
<keyword evidence="2" id="KW-1185">Reference proteome</keyword>
<evidence type="ECO:0000313" key="1">
    <source>
        <dbReference type="EMBL" id="KLL12989.1"/>
    </source>
</evidence>
<reference evidence="1 2" key="1">
    <citation type="submission" date="2014-12" db="EMBL/GenBank/DDBJ databases">
        <title>Frankia sp. BMG5.1 draft genome.</title>
        <authorList>
            <person name="Gtari M."/>
            <person name="Ghodhbane-Gtari F."/>
            <person name="Nouioui I."/>
            <person name="Ktari A."/>
            <person name="Hezbri K."/>
            <person name="Mimouni W."/>
            <person name="Sbissi I."/>
            <person name="Ayari A."/>
            <person name="Yamanaka T."/>
            <person name="Normand P."/>
            <person name="Tisa L.S."/>
            <person name="Boudabous A."/>
        </authorList>
    </citation>
    <scope>NUCLEOTIDE SEQUENCE [LARGE SCALE GENOMIC DNA]</scope>
    <source>
        <strain evidence="1 2">BMG5.1</strain>
    </source>
</reference>
<gene>
    <name evidence="1" type="ORF">FrCorBMG51_00015</name>
</gene>
<dbReference type="Proteomes" id="UP000035425">
    <property type="component" value="Unassembled WGS sequence"/>
</dbReference>
<organism evidence="1 2">
    <name type="scientific">Protofrankia coriariae</name>
    <dbReference type="NCBI Taxonomy" id="1562887"/>
    <lineage>
        <taxon>Bacteria</taxon>
        <taxon>Bacillati</taxon>
        <taxon>Actinomycetota</taxon>
        <taxon>Actinomycetes</taxon>
        <taxon>Frankiales</taxon>
        <taxon>Frankiaceae</taxon>
        <taxon>Protofrankia</taxon>
    </lineage>
</organism>
<name>A0ABR5F8G9_9ACTN</name>
<dbReference type="EMBL" id="JWIO01000001">
    <property type="protein sequence ID" value="KLL12989.1"/>
    <property type="molecule type" value="Genomic_DNA"/>
</dbReference>
<evidence type="ECO:0000313" key="2">
    <source>
        <dbReference type="Proteomes" id="UP000035425"/>
    </source>
</evidence>
<comment type="caution">
    <text evidence="1">The sequence shown here is derived from an EMBL/GenBank/DDBJ whole genome shotgun (WGS) entry which is preliminary data.</text>
</comment>
<protein>
    <recommendedName>
        <fullName evidence="3">Prevent-host-death family protein</fullName>
    </recommendedName>
</protein>
<evidence type="ECO:0008006" key="3">
    <source>
        <dbReference type="Google" id="ProtNLM"/>
    </source>
</evidence>
<sequence length="157" mass="17342">MVASSARVSFPYSDLLREPKRVLAFIDQGEVVELARRDGPNLRIELADRAADVEEALAITARILRATLHEPAAREVLEGILTEVFPWIDLLPDDEQTECVTTLLRRLQASAEAGVLGPFTQLVHEWRQTAAIHADPHLVAELSRPLPGDGPELMPPL</sequence>